<dbReference type="GeneID" id="70177681"/>
<feature type="compositionally biased region" description="Basic and acidic residues" evidence="1">
    <location>
        <begin position="31"/>
        <end position="41"/>
    </location>
</feature>
<sequence>MLCSHVWQKQGQSLHDVCDDGRPRPRRRRHVEKDNGKEKGVRSSSSSSSGNKNHDRTVPAIPTMTVVDLLAEEPGELRRLEKYADLFSLAQAGRSQRGCGRGVDEDVLGFGDDGDGDGRAHSGIAAATPLYTGDDACTPTSHNLLRVMGRGYRRESEVVANRPRNNSAVYSRR</sequence>
<evidence type="ECO:0000256" key="1">
    <source>
        <dbReference type="SAM" id="MobiDB-lite"/>
    </source>
</evidence>
<evidence type="ECO:0000313" key="3">
    <source>
        <dbReference type="Proteomes" id="UP000756346"/>
    </source>
</evidence>
<evidence type="ECO:0000313" key="2">
    <source>
        <dbReference type="EMBL" id="KAH7028878.1"/>
    </source>
</evidence>
<organism evidence="2 3">
    <name type="scientific">Microdochium trichocladiopsis</name>
    <dbReference type="NCBI Taxonomy" id="1682393"/>
    <lineage>
        <taxon>Eukaryota</taxon>
        <taxon>Fungi</taxon>
        <taxon>Dikarya</taxon>
        <taxon>Ascomycota</taxon>
        <taxon>Pezizomycotina</taxon>
        <taxon>Sordariomycetes</taxon>
        <taxon>Xylariomycetidae</taxon>
        <taxon>Xylariales</taxon>
        <taxon>Microdochiaceae</taxon>
        <taxon>Microdochium</taxon>
    </lineage>
</organism>
<dbReference type="EMBL" id="JAGTJQ010000006">
    <property type="protein sequence ID" value="KAH7028878.1"/>
    <property type="molecule type" value="Genomic_DNA"/>
</dbReference>
<dbReference type="AlphaFoldDB" id="A0A9P8Y360"/>
<comment type="caution">
    <text evidence="2">The sequence shown here is derived from an EMBL/GenBank/DDBJ whole genome shotgun (WGS) entry which is preliminary data.</text>
</comment>
<proteinExistence type="predicted"/>
<gene>
    <name evidence="2" type="ORF">B0I36DRAFT_126831</name>
</gene>
<accession>A0A9P8Y360</accession>
<feature type="region of interest" description="Disordered" evidence="1">
    <location>
        <begin position="13"/>
        <end position="59"/>
    </location>
</feature>
<dbReference type="RefSeq" id="XP_046011166.1">
    <property type="nucleotide sequence ID" value="XM_046148135.1"/>
</dbReference>
<dbReference type="Proteomes" id="UP000756346">
    <property type="component" value="Unassembled WGS sequence"/>
</dbReference>
<protein>
    <submittedName>
        <fullName evidence="2">Uncharacterized protein</fullName>
    </submittedName>
</protein>
<keyword evidence="3" id="KW-1185">Reference proteome</keyword>
<reference evidence="2" key="1">
    <citation type="journal article" date="2021" name="Nat. Commun.">
        <title>Genetic determinants of endophytism in the Arabidopsis root mycobiome.</title>
        <authorList>
            <person name="Mesny F."/>
            <person name="Miyauchi S."/>
            <person name="Thiergart T."/>
            <person name="Pickel B."/>
            <person name="Atanasova L."/>
            <person name="Karlsson M."/>
            <person name="Huettel B."/>
            <person name="Barry K.W."/>
            <person name="Haridas S."/>
            <person name="Chen C."/>
            <person name="Bauer D."/>
            <person name="Andreopoulos W."/>
            <person name="Pangilinan J."/>
            <person name="LaButti K."/>
            <person name="Riley R."/>
            <person name="Lipzen A."/>
            <person name="Clum A."/>
            <person name="Drula E."/>
            <person name="Henrissat B."/>
            <person name="Kohler A."/>
            <person name="Grigoriev I.V."/>
            <person name="Martin F.M."/>
            <person name="Hacquard S."/>
        </authorList>
    </citation>
    <scope>NUCLEOTIDE SEQUENCE</scope>
    <source>
        <strain evidence="2">MPI-CAGE-CH-0230</strain>
    </source>
</reference>
<name>A0A9P8Y360_9PEZI</name>